<protein>
    <submittedName>
        <fullName evidence="7">YihY/virulence factor BrkB family protein</fullName>
    </submittedName>
</protein>
<dbReference type="GO" id="GO:0005886">
    <property type="term" value="C:plasma membrane"/>
    <property type="evidence" value="ECO:0007669"/>
    <property type="project" value="UniProtKB-SubCell"/>
</dbReference>
<dbReference type="EMBL" id="VDFO01000038">
    <property type="protein sequence ID" value="MQS98155.1"/>
    <property type="molecule type" value="Genomic_DNA"/>
</dbReference>
<accession>A0A5P0ZZ38</accession>
<keyword evidence="3 6" id="KW-0812">Transmembrane</keyword>
<gene>
    <name evidence="7" type="ORF">FHL05_09710</name>
</gene>
<feature type="transmembrane region" description="Helical" evidence="6">
    <location>
        <begin position="263"/>
        <end position="283"/>
    </location>
</feature>
<dbReference type="PANTHER" id="PTHR30213:SF0">
    <property type="entry name" value="UPF0761 MEMBRANE PROTEIN YIHY"/>
    <property type="match status" value="1"/>
</dbReference>
<dbReference type="RefSeq" id="WP_153522561.1">
    <property type="nucleotide sequence ID" value="NZ_VDFO01000038.1"/>
</dbReference>
<evidence type="ECO:0000256" key="4">
    <source>
        <dbReference type="ARBA" id="ARBA00022989"/>
    </source>
</evidence>
<dbReference type="InterPro" id="IPR017039">
    <property type="entry name" value="Virul_fac_BrkB"/>
</dbReference>
<evidence type="ECO:0000256" key="2">
    <source>
        <dbReference type="ARBA" id="ARBA00022475"/>
    </source>
</evidence>
<name>A0A5P0ZZ38_9LACO</name>
<evidence type="ECO:0000256" key="1">
    <source>
        <dbReference type="ARBA" id="ARBA00004651"/>
    </source>
</evidence>
<feature type="transmembrane region" description="Helical" evidence="6">
    <location>
        <begin position="44"/>
        <end position="63"/>
    </location>
</feature>
<evidence type="ECO:0000256" key="5">
    <source>
        <dbReference type="ARBA" id="ARBA00023136"/>
    </source>
</evidence>
<feature type="transmembrane region" description="Helical" evidence="6">
    <location>
        <begin position="96"/>
        <end position="116"/>
    </location>
</feature>
<feature type="transmembrane region" description="Helical" evidence="6">
    <location>
        <begin position="153"/>
        <end position="179"/>
    </location>
</feature>
<dbReference type="PANTHER" id="PTHR30213">
    <property type="entry name" value="INNER MEMBRANE PROTEIN YHJD"/>
    <property type="match status" value="1"/>
</dbReference>
<evidence type="ECO:0000313" key="7">
    <source>
        <dbReference type="EMBL" id="MQS98155.1"/>
    </source>
</evidence>
<dbReference type="OrthoDB" id="9775903at2"/>
<feature type="transmembrane region" description="Helical" evidence="6">
    <location>
        <begin position="199"/>
        <end position="218"/>
    </location>
</feature>
<dbReference type="PIRSF" id="PIRSF035875">
    <property type="entry name" value="RNase_BN"/>
    <property type="match status" value="1"/>
</dbReference>
<organism evidence="7 8">
    <name type="scientific">Companilactobacillus halodurans</name>
    <dbReference type="NCBI Taxonomy" id="2584183"/>
    <lineage>
        <taxon>Bacteria</taxon>
        <taxon>Bacillati</taxon>
        <taxon>Bacillota</taxon>
        <taxon>Bacilli</taxon>
        <taxon>Lactobacillales</taxon>
        <taxon>Lactobacillaceae</taxon>
        <taxon>Companilactobacillus</taxon>
    </lineage>
</organism>
<evidence type="ECO:0000256" key="3">
    <source>
        <dbReference type="ARBA" id="ARBA00022692"/>
    </source>
</evidence>
<proteinExistence type="predicted"/>
<keyword evidence="4 6" id="KW-1133">Transmembrane helix</keyword>
<dbReference type="Pfam" id="PF03631">
    <property type="entry name" value="Virul_fac_BrkB"/>
    <property type="match status" value="1"/>
</dbReference>
<reference evidence="7 8" key="1">
    <citation type="journal article" date="2019" name="Syst. Appl. Microbiol.">
        <title>Polyphasic characterization of two novel Lactobacillus spp. isolated from blown salami packages: Description of Lactobacillus halodurans sp. nov. and Lactobacillus salsicarnum sp. nov.</title>
        <authorList>
            <person name="Schuster J.A."/>
            <person name="Klingl A."/>
            <person name="Vogel R.F."/>
            <person name="Ehrmann M.A."/>
        </authorList>
    </citation>
    <scope>NUCLEOTIDE SEQUENCE [LARGE SCALE GENOMIC DNA]</scope>
    <source>
        <strain evidence="7 8">TMW 1.1920</strain>
    </source>
</reference>
<dbReference type="NCBIfam" id="TIGR00765">
    <property type="entry name" value="yihY_not_rbn"/>
    <property type="match status" value="1"/>
</dbReference>
<keyword evidence="5 6" id="KW-0472">Membrane</keyword>
<comment type="caution">
    <text evidence="7">The sequence shown here is derived from an EMBL/GenBank/DDBJ whole genome shotgun (WGS) entry which is preliminary data.</text>
</comment>
<comment type="subcellular location">
    <subcellularLocation>
        <location evidence="1">Cell membrane</location>
        <topology evidence="1">Multi-pass membrane protein</topology>
    </subcellularLocation>
</comment>
<sequence>MEDNKQQVPLFKQNLSKKKKFVELAKYVTQAMSDSNVTMASKAITYYILLSLFPAVIVVGNFIPLLHLDKPTVIEYIGFILPDDLHHYLLPTITKVLSNSNTGVLSVGIIVALWAISRGLNIVQMTMNEAYGLDVDNLFTNQTLVNFIIRRGLAFFMTLMLLLIGVAAIVTFTFGQAFLHWLMPLLNIDPHFVDIFVTWKWPLAIVIMFLIVFALFYFLPNIHLKLKHIITGTVITSVGLLVLSQLFSYYLKYFGSAWNNYGTIGAIIVFLLWMNMSVTIFLFGNAVNVGFAEAYEGPFLRKNTGRLTSYLQSQEKGE</sequence>
<evidence type="ECO:0000256" key="6">
    <source>
        <dbReference type="SAM" id="Phobius"/>
    </source>
</evidence>
<dbReference type="Proteomes" id="UP000371423">
    <property type="component" value="Unassembled WGS sequence"/>
</dbReference>
<feature type="transmembrane region" description="Helical" evidence="6">
    <location>
        <begin position="230"/>
        <end position="251"/>
    </location>
</feature>
<keyword evidence="2" id="KW-1003">Cell membrane</keyword>
<dbReference type="AlphaFoldDB" id="A0A5P0ZZ38"/>
<evidence type="ECO:0000313" key="8">
    <source>
        <dbReference type="Proteomes" id="UP000371423"/>
    </source>
</evidence>
<keyword evidence="8" id="KW-1185">Reference proteome</keyword>